<sequence length="161" mass="18583">MVKLQVDNDEVWTEIKDGKLRGLSIEGYFSDKVEEMSQSLSMKKVFKKLWFAVKRKFYQEVTLSEGFTIATEDEDMTAGSTVFKIDDEGLPAELANGKYTTEAGLELEVYEGVLTEYNGEVKAVEDQAEEENVEMDKVELNQRKVKFYTAYLKRKYYNTYG</sequence>
<name>X0XYS8_9ZZZZ</name>
<keyword evidence="1" id="KW-0175">Coiled coil</keyword>
<accession>X0XYS8</accession>
<proteinExistence type="predicted"/>
<reference evidence="2" key="1">
    <citation type="journal article" date="2014" name="Front. Microbiol.">
        <title>High frequency of phylogenetically diverse reductive dehalogenase-homologous genes in deep subseafloor sedimentary metagenomes.</title>
        <authorList>
            <person name="Kawai M."/>
            <person name="Futagami T."/>
            <person name="Toyoda A."/>
            <person name="Takaki Y."/>
            <person name="Nishi S."/>
            <person name="Hori S."/>
            <person name="Arai W."/>
            <person name="Tsubouchi T."/>
            <person name="Morono Y."/>
            <person name="Uchiyama I."/>
            <person name="Ito T."/>
            <person name="Fujiyama A."/>
            <person name="Inagaki F."/>
            <person name="Takami H."/>
        </authorList>
    </citation>
    <scope>NUCLEOTIDE SEQUENCE</scope>
    <source>
        <strain evidence="2">Expedition CK06-06</strain>
    </source>
</reference>
<evidence type="ECO:0000313" key="2">
    <source>
        <dbReference type="EMBL" id="GAG40347.1"/>
    </source>
</evidence>
<dbReference type="EMBL" id="BARS01042212">
    <property type="protein sequence ID" value="GAG40347.1"/>
    <property type="molecule type" value="Genomic_DNA"/>
</dbReference>
<comment type="caution">
    <text evidence="2">The sequence shown here is derived from an EMBL/GenBank/DDBJ whole genome shotgun (WGS) entry which is preliminary data.</text>
</comment>
<gene>
    <name evidence="2" type="ORF">S01H1_64067</name>
</gene>
<evidence type="ECO:0000256" key="1">
    <source>
        <dbReference type="SAM" id="Coils"/>
    </source>
</evidence>
<feature type="coiled-coil region" evidence="1">
    <location>
        <begin position="107"/>
        <end position="141"/>
    </location>
</feature>
<protein>
    <submittedName>
        <fullName evidence="2">Uncharacterized protein</fullName>
    </submittedName>
</protein>
<organism evidence="2">
    <name type="scientific">marine sediment metagenome</name>
    <dbReference type="NCBI Taxonomy" id="412755"/>
    <lineage>
        <taxon>unclassified sequences</taxon>
        <taxon>metagenomes</taxon>
        <taxon>ecological metagenomes</taxon>
    </lineage>
</organism>
<dbReference type="AlphaFoldDB" id="X0XYS8"/>